<accession>A0ABZ2UJ91</accession>
<dbReference type="EMBL" id="CP150845">
    <property type="protein sequence ID" value="WYZ21627.1"/>
    <property type="molecule type" value="Genomic_DNA"/>
</dbReference>
<evidence type="ECO:0000256" key="1">
    <source>
        <dbReference type="SAM" id="SignalP"/>
    </source>
</evidence>
<feature type="signal peptide" evidence="1">
    <location>
        <begin position="1"/>
        <end position="19"/>
    </location>
</feature>
<dbReference type="InterPro" id="IPR050708">
    <property type="entry name" value="T6SS_VgrG/RHS"/>
</dbReference>
<feature type="domain" description="DUF6443" evidence="2">
    <location>
        <begin position="30"/>
        <end position="175"/>
    </location>
</feature>
<evidence type="ECO:0000259" key="2">
    <source>
        <dbReference type="Pfam" id="PF20041"/>
    </source>
</evidence>
<dbReference type="PANTHER" id="PTHR32305">
    <property type="match status" value="1"/>
</dbReference>
<feature type="chain" id="PRO_5046174581" evidence="1">
    <location>
        <begin position="20"/>
        <end position="1154"/>
    </location>
</feature>
<evidence type="ECO:0000313" key="4">
    <source>
        <dbReference type="Proteomes" id="UP001623852"/>
    </source>
</evidence>
<dbReference type="RefSeq" id="WP_406845315.1">
    <property type="nucleotide sequence ID" value="NZ_CP150845.1"/>
</dbReference>
<keyword evidence="4" id="KW-1185">Reference proteome</keyword>
<organism evidence="3 4">
    <name type="scientific">Flavobacterium soyae</name>
    <dbReference type="NCBI Taxonomy" id="2903098"/>
    <lineage>
        <taxon>Bacteria</taxon>
        <taxon>Pseudomonadati</taxon>
        <taxon>Bacteroidota</taxon>
        <taxon>Flavobacteriia</taxon>
        <taxon>Flavobacteriales</taxon>
        <taxon>Flavobacteriaceae</taxon>
        <taxon>Flavobacterium</taxon>
    </lineage>
</organism>
<dbReference type="InterPro" id="IPR045619">
    <property type="entry name" value="DUF6443"/>
</dbReference>
<name>A0ABZ2UJ91_9FLAO</name>
<keyword evidence="1" id="KW-0732">Signal</keyword>
<proteinExistence type="predicted"/>
<reference evidence="3 4" key="1">
    <citation type="submission" date="2024-03" db="EMBL/GenBank/DDBJ databases">
        <title>Flavobacterium soyae.</title>
        <authorList>
            <person name="Zheng W."/>
        </authorList>
    </citation>
    <scope>NUCLEOTIDE SEQUENCE [LARGE SCALE GENOMIC DNA]</scope>
    <source>
        <strain evidence="3 4">55</strain>
    </source>
</reference>
<sequence>MKKYIFIYLVLLATAQTFAQTMSDNNFIYTINPRIATSAAGLNSLVKTNLIQNVTYYDGLGRPIQTIGIGQGDGINSSNTDIVTHIQYDAFGRQDKEYLPYAFTNTGNSYLKTNAATATINYYTAKFPLEIISPAYNAFSQKEFESSPLNRVLKQAAPGNDWRLGAGHEIKMDYQANIANEVRLFKAVTTWNSGSGVYDISFVDGGYCSPLQLYKTVTYDENTAGTPSEINGSTIEFKNKEGQVVLKRTYDAGIKHDTYYVYDQFGNLTYVIPPKADGTLTATIFNDLCYQYKYDGRNRLVEKKLPGKQWEFIVYDKLDRVVATGPANSPFSDLTTAGWLITKYDVFNRPVYTGWSTGTAATTAGRISLQTAQNNASVINESKQTSGTIDGIAAYYTNTVAPTSFKLLTVNYYDNYTFPSTPIISIPTTIEGQTVLGTSQIKGLASASWTRIPTTSTAVLGETMATFYDDKARAIRIYTINHLGGYTYTDIKLYFSGKPEYSITRHKRLSTDTELMTKDAFTYSAQDRLLTQTHQINGGTVELITSNTYDELGQLISKKVGNTTAAPTQNVNYTYNIRGWLTGINDVNALSKSGDPKDLFAFKVNYNTAATAGVSSLYNGNIAETYWTSNNSETIIRGYGYVYDNLNRLRAGIFKQNGTINNFFDETLTYDKNGNIMSLVRNGNAVLQQIDNLTYSYGPTNNLNQLTKVVDNATTYKAGGFVDSAANTVDDYSYDANGNMTKDNNKNITAIVYNHLNLPTKITFATTGNIAYLYNAAGQKVQKIVSETSKPVVTTDYLGGYQYDNTALKFFPTAEGYVEPVSGAYKYVYQYKDHLGNVRVSYDKTLAIKEESNFYPFGLKQEGYNTVKTGVENKYKYNGKELQDELGLGLYDYGWRNYDPAIGRWMNVDPLAEKMRRHSPYNYAFNNPMRFIDPDGMAPDDITIRGKNTQTGEMQNAIVVKTKFVDVTVDVESLPVIPTHDPITNKDTTTPVVINGVDELIKSQVPNFGNADAISVTLGGGFVGGGGISGSTQVAAFLTGKDAGGAFLYTPENPSPAIGISAGGGIEVGAIFAAKSTAKTFDRNTLTGNSLELAGGYKNFSGTVTMGIASKFDWTPTSYGVSTSVKGASAFKMGASLSLSTMKLQSVLVQPPKK</sequence>
<dbReference type="Pfam" id="PF20041">
    <property type="entry name" value="DUF6443"/>
    <property type="match status" value="1"/>
</dbReference>
<gene>
    <name evidence="3" type="ORF">AABD74_09190</name>
</gene>
<dbReference type="PANTHER" id="PTHR32305:SF15">
    <property type="entry name" value="PROTEIN RHSA-RELATED"/>
    <property type="match status" value="1"/>
</dbReference>
<evidence type="ECO:0000313" key="3">
    <source>
        <dbReference type="EMBL" id="WYZ21627.1"/>
    </source>
</evidence>
<dbReference type="Gene3D" id="2.180.10.10">
    <property type="entry name" value="RHS repeat-associated core"/>
    <property type="match status" value="1"/>
</dbReference>
<dbReference type="InterPro" id="IPR022385">
    <property type="entry name" value="Rhs_assc_core"/>
</dbReference>
<protein>
    <submittedName>
        <fullName evidence="3">DUF6443 domain-containing protein</fullName>
    </submittedName>
</protein>
<dbReference type="NCBIfam" id="TIGR03696">
    <property type="entry name" value="Rhs_assc_core"/>
    <property type="match status" value="1"/>
</dbReference>
<dbReference type="Proteomes" id="UP001623852">
    <property type="component" value="Chromosome"/>
</dbReference>